<feature type="region of interest" description="Disordered" evidence="1">
    <location>
        <begin position="68"/>
        <end position="219"/>
    </location>
</feature>
<accession>K8EDK1</accession>
<dbReference type="EMBL" id="FO082275">
    <property type="protein sequence ID" value="CCO16091.1"/>
    <property type="molecule type" value="Genomic_DNA"/>
</dbReference>
<evidence type="ECO:0000256" key="1">
    <source>
        <dbReference type="SAM" id="MobiDB-lite"/>
    </source>
</evidence>
<sequence length="219" mass="24071">MSTVSPDIRIQKDDSIVRNIETAMEKEASLDEDATTSIKKNKTSTFSSSGGGGVLSARSALTRLENHLVDANEKELPHTRARKPAERLEPTFTRSEPKKKGRAKKATVVVKKVEKKKKVTKKKPAKKKTKAPAKKKKTKAPAKKKTKAPAKKKVAPKKKKDAKKTPTEKKKRALSKNKLVTDTVAPVENKVQSKLPIVQAASPAEEGHEQEKENTPAVE</sequence>
<dbReference type="KEGG" id="bpg:Bathy04g03670"/>
<dbReference type="AlphaFoldDB" id="K8EDK1"/>
<organism evidence="2 3">
    <name type="scientific">Bathycoccus prasinos</name>
    <dbReference type="NCBI Taxonomy" id="41875"/>
    <lineage>
        <taxon>Eukaryota</taxon>
        <taxon>Viridiplantae</taxon>
        <taxon>Chlorophyta</taxon>
        <taxon>Mamiellophyceae</taxon>
        <taxon>Mamiellales</taxon>
        <taxon>Bathycoccaceae</taxon>
        <taxon>Bathycoccus</taxon>
    </lineage>
</organism>
<evidence type="ECO:0000313" key="3">
    <source>
        <dbReference type="Proteomes" id="UP000198341"/>
    </source>
</evidence>
<evidence type="ECO:0000313" key="2">
    <source>
        <dbReference type="EMBL" id="CCO16091.1"/>
    </source>
</evidence>
<protein>
    <submittedName>
        <fullName evidence="2">Uncharacterized protein</fullName>
    </submittedName>
</protein>
<dbReference type="GeneID" id="19016393"/>
<keyword evidence="3" id="KW-1185">Reference proteome</keyword>
<gene>
    <name evidence="2" type="ORF">Bathy04g03670</name>
</gene>
<name>K8EDK1_9CHLO</name>
<reference evidence="2 3" key="1">
    <citation type="submission" date="2011-10" db="EMBL/GenBank/DDBJ databases">
        <authorList>
            <person name="Genoscope - CEA"/>
        </authorList>
    </citation>
    <scope>NUCLEOTIDE SEQUENCE [LARGE SCALE GENOMIC DNA]</scope>
    <source>
        <strain evidence="2 3">RCC 1105</strain>
    </source>
</reference>
<proteinExistence type="predicted"/>
<feature type="compositionally biased region" description="Basic and acidic residues" evidence="1">
    <location>
        <begin position="68"/>
        <end position="89"/>
    </location>
</feature>
<feature type="compositionally biased region" description="Basic residues" evidence="1">
    <location>
        <begin position="113"/>
        <end position="162"/>
    </location>
</feature>
<dbReference type="RefSeq" id="XP_007513566.1">
    <property type="nucleotide sequence ID" value="XM_007513504.1"/>
</dbReference>
<dbReference type="Proteomes" id="UP000198341">
    <property type="component" value="Chromosome 4"/>
</dbReference>
<feature type="compositionally biased region" description="Basic and acidic residues" evidence="1">
    <location>
        <begin position="205"/>
        <end position="219"/>
    </location>
</feature>